<dbReference type="SUPFAM" id="SSF53098">
    <property type="entry name" value="Ribonuclease H-like"/>
    <property type="match status" value="1"/>
</dbReference>
<sequence>MDDLALGRVSEALDVFVAEVFSSLKRSDQRAKAGLYARGLMLDGRRKSMQPMAARLQVDHQQLQQFVTTSPWDVVPVRKTLSRKACDLIAPRCWVIDDTGFAKDGPHSPCATRQYSGTLGRVDNCQVAVSVHAATDAASAPLDWRLFVPRSWDVEHAEDPEERARIATRRRRAAIPEDEHHRRKWELALDMLDELIDWGRTPPAVVADAGYGDITAFRLALTARGIPYVVAVKAATSAHPGDAMPVAAPRAGDRGRFPVPAYPDPAVSLKELTVAAGRGAARTVTWREGTKTGPDNPAATMASQFVTLRVLPANRDIPRGDDGTLPECWLIAQWPTDTAEPTDYWLSTLPADTPAAELVGLAKMRWRIEHDYRELKTGLGLDHFEGRSWLGWHHHATLVTAAHLFLTTLRLTLPKAAGQD</sequence>
<reference evidence="5" key="1">
    <citation type="submission" date="2015-04" db="EMBL/GenBank/DDBJ databases">
        <title>Genome sequence of Mycobacterium arupense GUC1.</title>
        <authorList>
            <person name="Greninger A.L."/>
            <person name="Cunningham G."/>
            <person name="Chiu C.Y."/>
            <person name="Miller S."/>
        </authorList>
    </citation>
    <scope>NUCLEOTIDE SEQUENCE [LARGE SCALE GENOMIC DNA]</scope>
    <source>
        <strain evidence="5">GUC1</strain>
    </source>
</reference>
<dbReference type="InterPro" id="IPR038721">
    <property type="entry name" value="IS701-like_DDE_dom"/>
</dbReference>
<evidence type="ECO:0000313" key="3">
    <source>
        <dbReference type="EMBL" id="OQZ92892.1"/>
    </source>
</evidence>
<dbReference type="AlphaFoldDB" id="A0A0F5MX50"/>
<accession>A0A0F5MX50</accession>
<keyword evidence="6" id="KW-1185">Reference proteome</keyword>
<reference evidence="4 7" key="4">
    <citation type="submission" date="2018-09" db="EMBL/GenBank/DDBJ databases">
        <title>Metagenome Assembled Genomes from an Advanced Water Purification Facility.</title>
        <authorList>
            <person name="Stamps B.W."/>
            <person name="Spear J.R."/>
        </authorList>
    </citation>
    <scope>NUCLEOTIDE SEQUENCE [LARGE SCALE GENOMIC DNA]</scope>
    <source>
        <strain evidence="4">Bin_29_2</strain>
    </source>
</reference>
<dbReference type="NCBIfam" id="NF033540">
    <property type="entry name" value="transpos_IS701"/>
    <property type="match status" value="1"/>
</dbReference>
<dbReference type="Proteomes" id="UP000192327">
    <property type="component" value="Unassembled WGS sequence"/>
</dbReference>
<proteinExistence type="predicted"/>
<dbReference type="PATRIC" id="fig|342002.3.peg.3069"/>
<dbReference type="InterPro" id="IPR039365">
    <property type="entry name" value="IS701-like"/>
</dbReference>
<name>A0A0F5MX50_9MYCO</name>
<gene>
    <name evidence="3" type="ORF">BST15_18335</name>
    <name evidence="4" type="ORF">E6Q54_22050</name>
    <name evidence="2" type="ORF">WR43_10250</name>
</gene>
<dbReference type="PANTHER" id="PTHR33627">
    <property type="entry name" value="TRANSPOSASE"/>
    <property type="match status" value="1"/>
</dbReference>
<dbReference type="EMBL" id="LASW01000037">
    <property type="protein sequence ID" value="KKB99330.1"/>
    <property type="molecule type" value="Genomic_DNA"/>
</dbReference>
<dbReference type="Proteomes" id="UP000034416">
    <property type="component" value="Unassembled WGS sequence"/>
</dbReference>
<reference evidence="3 6" key="3">
    <citation type="submission" date="2016-12" db="EMBL/GenBank/DDBJ databases">
        <title>The new phylogeny of genus Mycobacterium.</title>
        <authorList>
            <person name="Tortoli E."/>
            <person name="Trovato A."/>
            <person name="Cirillo D.M."/>
        </authorList>
    </citation>
    <scope>NUCLEOTIDE SEQUENCE [LARGE SCALE GENOMIC DNA]</scope>
    <source>
        <strain evidence="3 6">DSM 44942</strain>
    </source>
</reference>
<dbReference type="PANTHER" id="PTHR33627:SF1">
    <property type="entry name" value="TRANSPOSASE"/>
    <property type="match status" value="1"/>
</dbReference>
<dbReference type="Pfam" id="PF13546">
    <property type="entry name" value="DDE_5"/>
    <property type="match status" value="1"/>
</dbReference>
<dbReference type="EMBL" id="SSGD01000164">
    <property type="protein sequence ID" value="TXI49892.1"/>
    <property type="molecule type" value="Genomic_DNA"/>
</dbReference>
<organism evidence="2 5">
    <name type="scientific">Mycolicibacter arupensis</name>
    <dbReference type="NCBI Taxonomy" id="342002"/>
    <lineage>
        <taxon>Bacteria</taxon>
        <taxon>Bacillati</taxon>
        <taxon>Actinomycetota</taxon>
        <taxon>Actinomycetes</taxon>
        <taxon>Mycobacteriales</taxon>
        <taxon>Mycobacteriaceae</taxon>
        <taxon>Mycolicibacter</taxon>
    </lineage>
</organism>
<dbReference type="Proteomes" id="UP000321797">
    <property type="component" value="Unassembled WGS sequence"/>
</dbReference>
<dbReference type="InterPro" id="IPR012337">
    <property type="entry name" value="RNaseH-like_sf"/>
</dbReference>
<evidence type="ECO:0000313" key="5">
    <source>
        <dbReference type="Proteomes" id="UP000034416"/>
    </source>
</evidence>
<evidence type="ECO:0000259" key="1">
    <source>
        <dbReference type="Pfam" id="PF13546"/>
    </source>
</evidence>
<evidence type="ECO:0000313" key="6">
    <source>
        <dbReference type="Proteomes" id="UP000192327"/>
    </source>
</evidence>
<evidence type="ECO:0000313" key="7">
    <source>
        <dbReference type="Proteomes" id="UP000321797"/>
    </source>
</evidence>
<dbReference type="OrthoDB" id="4954307at2"/>
<feature type="domain" description="Transposase IS701-like DDE" evidence="1">
    <location>
        <begin position="19"/>
        <end position="292"/>
    </location>
</feature>
<protein>
    <submittedName>
        <fullName evidence="2 3">Transposase</fullName>
    </submittedName>
    <submittedName>
        <fullName evidence="4">IS701 family transposase</fullName>
    </submittedName>
</protein>
<comment type="caution">
    <text evidence="2">The sequence shown here is derived from an EMBL/GenBank/DDBJ whole genome shotgun (WGS) entry which is preliminary data.</text>
</comment>
<dbReference type="RefSeq" id="WP_046189483.1">
    <property type="nucleotide sequence ID" value="NZ_JACKUJ010000037.1"/>
</dbReference>
<evidence type="ECO:0000313" key="4">
    <source>
        <dbReference type="EMBL" id="TXI49892.1"/>
    </source>
</evidence>
<evidence type="ECO:0000313" key="2">
    <source>
        <dbReference type="EMBL" id="KKB99330.1"/>
    </source>
</evidence>
<reference evidence="2" key="2">
    <citation type="submission" date="2015-04" db="EMBL/GenBank/DDBJ databases">
        <title>Genome sequence of Mycobacterium arupense strain GUC1.</title>
        <authorList>
            <person name="Greninger A.L."/>
            <person name="Cunningham G."/>
            <person name="Chiu C.Y."/>
            <person name="Miller S."/>
        </authorList>
    </citation>
    <scope>NUCLEOTIDE SEQUENCE</scope>
    <source>
        <strain evidence="2">GUC1</strain>
    </source>
</reference>
<dbReference type="STRING" id="342002.BST15_18335"/>
<dbReference type="EMBL" id="MVHH01000056">
    <property type="protein sequence ID" value="OQZ92892.1"/>
    <property type="molecule type" value="Genomic_DNA"/>
</dbReference>